<organism evidence="3 4">
    <name type="scientific">Campylobacter majalis</name>
    <dbReference type="NCBI Taxonomy" id="2790656"/>
    <lineage>
        <taxon>Bacteria</taxon>
        <taxon>Pseudomonadati</taxon>
        <taxon>Campylobacterota</taxon>
        <taxon>Epsilonproteobacteria</taxon>
        <taxon>Campylobacterales</taxon>
        <taxon>Campylobacteraceae</taxon>
        <taxon>Campylobacter</taxon>
    </lineage>
</organism>
<evidence type="ECO:0000256" key="1">
    <source>
        <dbReference type="SAM" id="Coils"/>
    </source>
</evidence>
<dbReference type="SUPFAM" id="SSF158791">
    <property type="entry name" value="MgtE N-terminal domain-like"/>
    <property type="match status" value="1"/>
</dbReference>
<protein>
    <recommendedName>
        <fullName evidence="5">Nucleosidase</fullName>
    </recommendedName>
</protein>
<accession>A0ABN7K5Z1</accession>
<evidence type="ECO:0008006" key="5">
    <source>
        <dbReference type="Google" id="ProtNLM"/>
    </source>
</evidence>
<feature type="chain" id="PRO_5046256242" description="Nucleosidase" evidence="2">
    <location>
        <begin position="18"/>
        <end position="191"/>
    </location>
</feature>
<dbReference type="EMBL" id="CAJHOF010000003">
    <property type="protein sequence ID" value="CAD7287535.1"/>
    <property type="molecule type" value="Genomic_DNA"/>
</dbReference>
<evidence type="ECO:0000313" key="3">
    <source>
        <dbReference type="EMBL" id="CAD7287535.1"/>
    </source>
</evidence>
<proteinExistence type="predicted"/>
<sequence length="191" mass="21346">MRFLVCFLFFGVMVCSAYDIPVDCTAIFEARKTEIAKEIDKIDEERQALEAFRASMRSLYDENMAKLNKKEADINATLKSVEIKRKQIDEEIAKNKKILEELKAMTSDKVGESYAKMKDKAAADILSDMTRTQAASIMYALEPKKISSIMAKMQPNVASEITIMLTKGPPFVDSTKDTKIDAPAGNLLGDD</sequence>
<comment type="caution">
    <text evidence="3">The sequence shown here is derived from an EMBL/GenBank/DDBJ whole genome shotgun (WGS) entry which is preliminary data.</text>
</comment>
<keyword evidence="1" id="KW-0175">Coiled coil</keyword>
<reference evidence="3 4" key="1">
    <citation type="submission" date="2020-11" db="EMBL/GenBank/DDBJ databases">
        <authorList>
            <person name="Peeters C."/>
        </authorList>
    </citation>
    <scope>NUCLEOTIDE SEQUENCE [LARGE SCALE GENOMIC DNA]</scope>
    <source>
        <strain evidence="3 4">LMG 7974</strain>
    </source>
</reference>
<name>A0ABN7K5Z1_9BACT</name>
<dbReference type="RefSeq" id="WP_229932236.1">
    <property type="nucleotide sequence ID" value="NZ_CAJHOF010000003.1"/>
</dbReference>
<feature type="coiled-coil region" evidence="1">
    <location>
        <begin position="42"/>
        <end position="108"/>
    </location>
</feature>
<dbReference type="Proteomes" id="UP000789803">
    <property type="component" value="Unassembled WGS sequence"/>
</dbReference>
<keyword evidence="2" id="KW-0732">Signal</keyword>
<feature type="signal peptide" evidence="2">
    <location>
        <begin position="1"/>
        <end position="17"/>
    </location>
</feature>
<evidence type="ECO:0000256" key="2">
    <source>
        <dbReference type="SAM" id="SignalP"/>
    </source>
</evidence>
<gene>
    <name evidence="3" type="ORF">LMG7974_00414</name>
</gene>
<keyword evidence="4" id="KW-1185">Reference proteome</keyword>
<evidence type="ECO:0000313" key="4">
    <source>
        <dbReference type="Proteomes" id="UP000789803"/>
    </source>
</evidence>